<reference evidence="1 2" key="1">
    <citation type="submission" date="2013-11" db="EMBL/GenBank/DDBJ databases">
        <title>Genome sequencing of Stegodyphus mimosarum.</title>
        <authorList>
            <person name="Bechsgaard J."/>
        </authorList>
    </citation>
    <scope>NUCLEOTIDE SEQUENCE [LARGE SCALE GENOMIC DNA]</scope>
</reference>
<proteinExistence type="predicted"/>
<dbReference type="STRING" id="407821.A0A087TA01"/>
<sequence>MNEAERKKNDEALTLLFLIAEDTFLDDIGDCVRARDAWNCLKEIHTTFDLLHVLQLIREFFSINMKPNESIQSNLGRLMDLHRKLANGGYAFPDREVALVILLGLPRSYESLILRLEKDETNLTTTIVKPRLLVEEKRIVRNESSAKAYHEEQALHTKRFSTNQKKPAFGKQMKKYTAKKPHKEAEERILNASAVASGATLRTAAKNFTRHRSSSAYRHFHPAEMVIQHT</sequence>
<keyword evidence="2" id="KW-1185">Reference proteome</keyword>
<gene>
    <name evidence="1" type="ORF">X975_24664</name>
</gene>
<dbReference type="OrthoDB" id="6418978at2759"/>
<protein>
    <recommendedName>
        <fullName evidence="3">Retrovirus-related Pol polyprotein from transposon TNT 1-94</fullName>
    </recommendedName>
</protein>
<dbReference type="AlphaFoldDB" id="A0A087TA01"/>
<dbReference type="Pfam" id="PF14223">
    <property type="entry name" value="Retrotran_gag_2"/>
    <property type="match status" value="1"/>
</dbReference>
<dbReference type="EMBL" id="KK114224">
    <property type="protein sequence ID" value="KFM61940.1"/>
    <property type="molecule type" value="Genomic_DNA"/>
</dbReference>
<organism evidence="1 2">
    <name type="scientific">Stegodyphus mimosarum</name>
    <name type="common">African social velvet spider</name>
    <dbReference type="NCBI Taxonomy" id="407821"/>
    <lineage>
        <taxon>Eukaryota</taxon>
        <taxon>Metazoa</taxon>
        <taxon>Ecdysozoa</taxon>
        <taxon>Arthropoda</taxon>
        <taxon>Chelicerata</taxon>
        <taxon>Arachnida</taxon>
        <taxon>Araneae</taxon>
        <taxon>Araneomorphae</taxon>
        <taxon>Entelegynae</taxon>
        <taxon>Eresoidea</taxon>
        <taxon>Eresidae</taxon>
        <taxon>Stegodyphus</taxon>
    </lineage>
</organism>
<evidence type="ECO:0000313" key="2">
    <source>
        <dbReference type="Proteomes" id="UP000054359"/>
    </source>
</evidence>
<evidence type="ECO:0008006" key="3">
    <source>
        <dbReference type="Google" id="ProtNLM"/>
    </source>
</evidence>
<dbReference type="OMA" id="FLTAKMT"/>
<accession>A0A087TA01</accession>
<feature type="non-terminal residue" evidence="1">
    <location>
        <position position="230"/>
    </location>
</feature>
<evidence type="ECO:0000313" key="1">
    <source>
        <dbReference type="EMBL" id="KFM61940.1"/>
    </source>
</evidence>
<dbReference type="Proteomes" id="UP000054359">
    <property type="component" value="Unassembled WGS sequence"/>
</dbReference>
<name>A0A087TA01_STEMI</name>